<keyword evidence="15" id="KW-0961">Cell wall biogenesis/degradation</keyword>
<keyword evidence="14" id="KW-0511">Multifunctional enzyme</keyword>
<dbReference type="Gene3D" id="3.40.710.10">
    <property type="entry name" value="DD-peptidase/beta-lactamase superfamily"/>
    <property type="match status" value="2"/>
</dbReference>
<evidence type="ECO:0000256" key="18">
    <source>
        <dbReference type="SAM" id="Phobius"/>
    </source>
</evidence>
<evidence type="ECO:0000256" key="15">
    <source>
        <dbReference type="ARBA" id="ARBA00023316"/>
    </source>
</evidence>
<evidence type="ECO:0000256" key="14">
    <source>
        <dbReference type="ARBA" id="ARBA00023268"/>
    </source>
</evidence>
<dbReference type="PANTHER" id="PTHR32282">
    <property type="entry name" value="BINDING PROTEIN TRANSPEPTIDASE, PUTATIVE-RELATED"/>
    <property type="match status" value="1"/>
</dbReference>
<dbReference type="GO" id="GO:0005886">
    <property type="term" value="C:plasma membrane"/>
    <property type="evidence" value="ECO:0007669"/>
    <property type="project" value="UniProtKB-SubCell"/>
</dbReference>
<keyword evidence="18" id="KW-1133">Transmembrane helix</keyword>
<evidence type="ECO:0000256" key="10">
    <source>
        <dbReference type="ARBA" id="ARBA00022801"/>
    </source>
</evidence>
<evidence type="ECO:0000256" key="16">
    <source>
        <dbReference type="ARBA" id="ARBA00034000"/>
    </source>
</evidence>
<dbReference type="GO" id="GO:0009002">
    <property type="term" value="F:serine-type D-Ala-D-Ala carboxypeptidase activity"/>
    <property type="evidence" value="ECO:0007669"/>
    <property type="project" value="UniProtKB-EC"/>
</dbReference>
<evidence type="ECO:0000256" key="8">
    <source>
        <dbReference type="ARBA" id="ARBA00022676"/>
    </source>
</evidence>
<name>A0A840EI47_9FLAO</name>
<comment type="catalytic activity">
    <reaction evidence="17">
        <text>[GlcNAc-(1-&gt;4)-Mur2Ac(oyl-L-Ala-gamma-D-Glu-L-Lys-D-Ala-D-Ala)](n)-di-trans,octa-cis-undecaprenyl diphosphate + beta-D-GlcNAc-(1-&gt;4)-Mur2Ac(oyl-L-Ala-gamma-D-Glu-L-Lys-D-Ala-D-Ala)-di-trans,octa-cis-undecaprenyl diphosphate = [GlcNAc-(1-&gt;4)-Mur2Ac(oyl-L-Ala-gamma-D-Glu-L-Lys-D-Ala-D-Ala)](n+1)-di-trans,octa-cis-undecaprenyl diphosphate + di-trans,octa-cis-undecaprenyl diphosphate + H(+)</text>
        <dbReference type="Rhea" id="RHEA:23708"/>
        <dbReference type="Rhea" id="RHEA-COMP:9602"/>
        <dbReference type="Rhea" id="RHEA-COMP:9603"/>
        <dbReference type="ChEBI" id="CHEBI:15378"/>
        <dbReference type="ChEBI" id="CHEBI:58405"/>
        <dbReference type="ChEBI" id="CHEBI:60033"/>
        <dbReference type="ChEBI" id="CHEBI:78435"/>
        <dbReference type="EC" id="2.4.99.28"/>
    </reaction>
</comment>
<dbReference type="EC" id="2.4.1.-" evidence="21"/>
<dbReference type="Pfam" id="PF00905">
    <property type="entry name" value="Transpeptidase"/>
    <property type="match status" value="1"/>
</dbReference>
<evidence type="ECO:0000256" key="11">
    <source>
        <dbReference type="ARBA" id="ARBA00022960"/>
    </source>
</evidence>
<reference evidence="21 22" key="1">
    <citation type="submission" date="2020-08" db="EMBL/GenBank/DDBJ databases">
        <title>Genomic Encyclopedia of Type Strains, Phase IV (KMG-IV): sequencing the most valuable type-strain genomes for metagenomic binning, comparative biology and taxonomic classification.</title>
        <authorList>
            <person name="Goeker M."/>
        </authorList>
    </citation>
    <scope>NUCLEOTIDE SEQUENCE [LARGE SCALE GENOMIC DNA]</scope>
    <source>
        <strain evidence="21 22">DSM 29568</strain>
    </source>
</reference>
<keyword evidence="10 21" id="KW-0378">Hydrolase</keyword>
<feature type="transmembrane region" description="Helical" evidence="18">
    <location>
        <begin position="12"/>
        <end position="38"/>
    </location>
</feature>
<keyword evidence="6" id="KW-0121">Carboxypeptidase</keyword>
<comment type="catalytic activity">
    <reaction evidence="16">
        <text>Preferential cleavage: (Ac)2-L-Lys-D-Ala-|-D-Ala. Also transpeptidation of peptidyl-alanyl moieties that are N-acyl substituents of D-alanine.</text>
        <dbReference type="EC" id="3.4.16.4"/>
    </reaction>
</comment>
<dbReference type="InterPro" id="IPR001264">
    <property type="entry name" value="Glyco_trans_51"/>
</dbReference>
<dbReference type="InterPro" id="IPR023346">
    <property type="entry name" value="Lysozyme-like_dom_sf"/>
</dbReference>
<comment type="similarity">
    <text evidence="4">In the N-terminal section; belongs to the glycosyltransferase 51 family.</text>
</comment>
<keyword evidence="8 21" id="KW-0328">Glycosyltransferase</keyword>
<comment type="caution">
    <text evidence="21">The sequence shown here is derived from an EMBL/GenBank/DDBJ whole genome shotgun (WGS) entry which is preliminary data.</text>
</comment>
<keyword evidence="18" id="KW-0812">Transmembrane</keyword>
<evidence type="ECO:0000313" key="21">
    <source>
        <dbReference type="EMBL" id="MBB4117838.1"/>
    </source>
</evidence>
<dbReference type="GO" id="GO:0030288">
    <property type="term" value="C:outer membrane-bounded periplasmic space"/>
    <property type="evidence" value="ECO:0007669"/>
    <property type="project" value="TreeGrafter"/>
</dbReference>
<evidence type="ECO:0000313" key="22">
    <source>
        <dbReference type="Proteomes" id="UP000553034"/>
    </source>
</evidence>
<evidence type="ECO:0000256" key="12">
    <source>
        <dbReference type="ARBA" id="ARBA00022984"/>
    </source>
</evidence>
<feature type="domain" description="Penicillin-binding protein transpeptidase" evidence="19">
    <location>
        <begin position="423"/>
        <end position="668"/>
    </location>
</feature>
<dbReference type="GO" id="GO:0008955">
    <property type="term" value="F:peptidoglycan glycosyltransferase activity"/>
    <property type="evidence" value="ECO:0007669"/>
    <property type="project" value="UniProtKB-EC"/>
</dbReference>
<keyword evidence="7" id="KW-0645">Protease</keyword>
<evidence type="ECO:0000256" key="7">
    <source>
        <dbReference type="ARBA" id="ARBA00022670"/>
    </source>
</evidence>
<comment type="similarity">
    <text evidence="3">In the C-terminal section; belongs to the transpeptidase family.</text>
</comment>
<evidence type="ECO:0000259" key="19">
    <source>
        <dbReference type="Pfam" id="PF00905"/>
    </source>
</evidence>
<dbReference type="GO" id="GO:0008360">
    <property type="term" value="P:regulation of cell shape"/>
    <property type="evidence" value="ECO:0007669"/>
    <property type="project" value="UniProtKB-KW"/>
</dbReference>
<dbReference type="SUPFAM" id="SSF53955">
    <property type="entry name" value="Lysozyme-like"/>
    <property type="match status" value="1"/>
</dbReference>
<dbReference type="InterPro" id="IPR050396">
    <property type="entry name" value="Glycosyltr_51/Transpeptidase"/>
</dbReference>
<comment type="subcellular location">
    <subcellularLocation>
        <location evidence="1">Cell membrane</location>
    </subcellularLocation>
</comment>
<dbReference type="RefSeq" id="WP_183475496.1">
    <property type="nucleotide sequence ID" value="NZ_JACIFO010000001.1"/>
</dbReference>
<dbReference type="GO" id="GO:0008658">
    <property type="term" value="F:penicillin binding"/>
    <property type="evidence" value="ECO:0007669"/>
    <property type="project" value="InterPro"/>
</dbReference>
<dbReference type="PANTHER" id="PTHR32282:SF11">
    <property type="entry name" value="PENICILLIN-BINDING PROTEIN 1B"/>
    <property type="match status" value="1"/>
</dbReference>
<dbReference type="SUPFAM" id="SSF56601">
    <property type="entry name" value="beta-lactamase/transpeptidase-like"/>
    <property type="match status" value="1"/>
</dbReference>
<evidence type="ECO:0000256" key="9">
    <source>
        <dbReference type="ARBA" id="ARBA00022679"/>
    </source>
</evidence>
<dbReference type="AlphaFoldDB" id="A0A840EI47"/>
<evidence type="ECO:0000256" key="3">
    <source>
        <dbReference type="ARBA" id="ARBA00007090"/>
    </source>
</evidence>
<keyword evidence="9 21" id="KW-0808">Transferase</keyword>
<dbReference type="EMBL" id="JACIFO010000001">
    <property type="protein sequence ID" value="MBB4117838.1"/>
    <property type="molecule type" value="Genomic_DNA"/>
</dbReference>
<gene>
    <name evidence="21" type="ORF">GGR32_000110</name>
</gene>
<evidence type="ECO:0000256" key="13">
    <source>
        <dbReference type="ARBA" id="ARBA00023136"/>
    </source>
</evidence>
<dbReference type="GO" id="GO:0006508">
    <property type="term" value="P:proteolysis"/>
    <property type="evidence" value="ECO:0007669"/>
    <property type="project" value="UniProtKB-KW"/>
</dbReference>
<evidence type="ECO:0000256" key="5">
    <source>
        <dbReference type="ARBA" id="ARBA00022475"/>
    </source>
</evidence>
<dbReference type="EC" id="3.4.-.-" evidence="21"/>
<dbReference type="Proteomes" id="UP000553034">
    <property type="component" value="Unassembled WGS sequence"/>
</dbReference>
<dbReference type="InterPro" id="IPR012338">
    <property type="entry name" value="Beta-lactam/transpept-like"/>
</dbReference>
<comment type="pathway">
    <text evidence="2">Cell wall biogenesis; peptidoglycan biosynthesis.</text>
</comment>
<feature type="domain" description="Glycosyl transferase family 51" evidence="20">
    <location>
        <begin position="66"/>
        <end position="242"/>
    </location>
</feature>
<proteinExistence type="inferred from homology"/>
<evidence type="ECO:0000256" key="2">
    <source>
        <dbReference type="ARBA" id="ARBA00004752"/>
    </source>
</evidence>
<dbReference type="Pfam" id="PF00912">
    <property type="entry name" value="Transgly"/>
    <property type="match status" value="1"/>
</dbReference>
<keyword evidence="5" id="KW-1003">Cell membrane</keyword>
<dbReference type="Gene3D" id="1.10.3810.10">
    <property type="entry name" value="Biosynthetic peptidoglycan transglycosylase-like"/>
    <property type="match status" value="1"/>
</dbReference>
<keyword evidence="13 18" id="KW-0472">Membrane</keyword>
<evidence type="ECO:0000256" key="6">
    <source>
        <dbReference type="ARBA" id="ARBA00022645"/>
    </source>
</evidence>
<dbReference type="GO" id="GO:0009252">
    <property type="term" value="P:peptidoglycan biosynthetic process"/>
    <property type="evidence" value="ECO:0007669"/>
    <property type="project" value="UniProtKB-KW"/>
</dbReference>
<evidence type="ECO:0000256" key="4">
    <source>
        <dbReference type="ARBA" id="ARBA00007739"/>
    </source>
</evidence>
<keyword evidence="12" id="KW-0573">Peptidoglycan synthesis</keyword>
<keyword evidence="11" id="KW-0133">Cell shape</keyword>
<evidence type="ECO:0000256" key="17">
    <source>
        <dbReference type="ARBA" id="ARBA00049902"/>
    </source>
</evidence>
<dbReference type="GO" id="GO:0071555">
    <property type="term" value="P:cell wall organization"/>
    <property type="evidence" value="ECO:0007669"/>
    <property type="project" value="UniProtKB-KW"/>
</dbReference>
<dbReference type="InterPro" id="IPR036950">
    <property type="entry name" value="PBP_transglycosylase"/>
</dbReference>
<protein>
    <submittedName>
        <fullName evidence="21">Penicillin-binding protein 1A</fullName>
        <ecNumber evidence="21">2.4.1.-</ecNumber>
        <ecNumber evidence="21">3.4.-.-</ecNumber>
    </submittedName>
</protein>
<evidence type="ECO:0000256" key="1">
    <source>
        <dbReference type="ARBA" id="ARBA00004236"/>
    </source>
</evidence>
<evidence type="ECO:0000259" key="20">
    <source>
        <dbReference type="Pfam" id="PF00912"/>
    </source>
</evidence>
<accession>A0A840EI47</accession>
<keyword evidence="22" id="KW-1185">Reference proteome</keyword>
<dbReference type="InterPro" id="IPR001460">
    <property type="entry name" value="PCN-bd_Tpept"/>
</dbReference>
<organism evidence="21 22">
    <name type="scientific">Mesonia hippocampi</name>
    <dbReference type="NCBI Taxonomy" id="1628250"/>
    <lineage>
        <taxon>Bacteria</taxon>
        <taxon>Pseudomonadati</taxon>
        <taxon>Bacteroidota</taxon>
        <taxon>Flavobacteriia</taxon>
        <taxon>Flavobacteriales</taxon>
        <taxon>Flavobacteriaceae</taxon>
        <taxon>Mesonia</taxon>
    </lineage>
</organism>
<sequence>MSFFSIKKYNWLKIGLGIILSLITLLVLFYSSIYFGLWGKLPSKKDLSDLKQQQATQILDINNDLLGKVYRLDRQNITYKQFPKHLIDALIATEDARFYEHDGIDSRSLFRVFFKTILQADKSSGGGSTITLQLAKNLYGRKDYGYLSIVVNKLRESIVASRIEAIYSKKEILTLYLNTVPFSDNTYGIESAAQKFFNKTTQDLNLAEAATLIGSLKANHSYNPRLFPERSQLRRDVVITQMLKYNYITEKEAEEAMQNNILLDYQYYNPNQGIAPYFRAQVIKEANKIIAENKLVKANGKGYEIYTDGLKIHTTLDINLQQHAEAAVKKHLTKLQKAFEEAYGNLAPWKKDSALIYKTLKTTAYYKRLKQQKLSEQQLQDSLKLKRKIKVFNWEGNQTKNLSVLDSITHYLKFLNTGMLSIEPQIGGIRAYVGGINYNFFKYDHITQSKRQVGSTFKPIVYTTAIENGMPACTYYSNKAITYTDVDNWKPKNASKNNPSDLNYSLETALSNSINTIAVKVMHDTGIEKTIDMAKAMGITSSIEPVPAIALGVSSFSVLELATAYTTFVNQSIPSQAYFITKIEDKNGKLLYQHKPKTSTQKAYSDHTRQIMLEMMKETVNSGTARRLRSTFNLPNAIAGKTGTTQDNKDGWFVGITPNLVNIIWVGNDQQIGFKTTRQGQGAKSALPIFGYFMQALNNNPDFNSITKANFENSTPKVLEELSCPPTKEDGFLKRIFGKKEDEKQSFKKDEEKKKGFFDFLKKKK</sequence>